<dbReference type="Gene3D" id="2.130.10.10">
    <property type="entry name" value="YVTN repeat-like/Quinoprotein amine dehydrogenase"/>
    <property type="match status" value="1"/>
</dbReference>
<dbReference type="Pfam" id="PF23953">
    <property type="entry name" value="TPR_COPA_B"/>
    <property type="match status" value="1"/>
</dbReference>
<feature type="domain" description="Coatomer alpha subunit C-terminal" evidence="14">
    <location>
        <begin position="854"/>
        <end position="1253"/>
    </location>
</feature>
<dbReference type="GO" id="GO:0006891">
    <property type="term" value="P:intra-Golgi vesicle-mediated transport"/>
    <property type="evidence" value="ECO:0007669"/>
    <property type="project" value="TreeGrafter"/>
</dbReference>
<feature type="compositionally biased region" description="Polar residues" evidence="12">
    <location>
        <begin position="1177"/>
        <end position="1186"/>
    </location>
</feature>
<dbReference type="InterPro" id="IPR015943">
    <property type="entry name" value="WD40/YVTN_repeat-like_dom_sf"/>
</dbReference>
<dbReference type="FunFam" id="2.130.10.10:FF:000010">
    <property type="entry name" value="Coatomer subunit alpha"/>
    <property type="match status" value="1"/>
</dbReference>
<dbReference type="InterPro" id="IPR001680">
    <property type="entry name" value="WD40_rpt"/>
</dbReference>
<comment type="function">
    <text evidence="10">The coatomer is a cytosolic protein complex that binds to dilysine motifs and reversibly associates with Golgi non-clathrin-coated vesicles, which further mediate biosynthetic protein transport from the ER, via the Golgi up to the trans Golgi network.</text>
</comment>
<keyword evidence="3 10" id="KW-0963">Cytoplasm</keyword>
<dbReference type="GO" id="GO:0000139">
    <property type="term" value="C:Golgi membrane"/>
    <property type="evidence" value="ECO:0007669"/>
    <property type="project" value="UniProtKB-SubCell"/>
</dbReference>
<feature type="repeat" description="WD" evidence="11">
    <location>
        <begin position="134"/>
        <end position="166"/>
    </location>
</feature>
<evidence type="ECO:0000256" key="11">
    <source>
        <dbReference type="PROSITE-ProRule" id="PRU00221"/>
    </source>
</evidence>
<evidence type="ECO:0000256" key="4">
    <source>
        <dbReference type="ARBA" id="ARBA00022574"/>
    </source>
</evidence>
<dbReference type="AlphaFoldDB" id="A0A7S3GXJ7"/>
<dbReference type="GO" id="GO:0006890">
    <property type="term" value="P:retrograde vesicle-mediated transport, Golgi to endoplasmic reticulum"/>
    <property type="evidence" value="ECO:0007669"/>
    <property type="project" value="TreeGrafter"/>
</dbReference>
<dbReference type="InterPro" id="IPR036322">
    <property type="entry name" value="WD40_repeat_dom_sf"/>
</dbReference>
<evidence type="ECO:0000313" key="16">
    <source>
        <dbReference type="EMBL" id="CAE0279262.1"/>
    </source>
</evidence>
<dbReference type="Pfam" id="PF00400">
    <property type="entry name" value="WD40"/>
    <property type="match status" value="6"/>
</dbReference>
<dbReference type="InterPro" id="IPR020472">
    <property type="entry name" value="WD40_PAC1"/>
</dbReference>
<dbReference type="EMBL" id="HBIC01015992">
    <property type="protein sequence ID" value="CAE0279262.1"/>
    <property type="molecule type" value="Transcribed_RNA"/>
</dbReference>
<dbReference type="PROSITE" id="PS50294">
    <property type="entry name" value="WD_REPEATS_REGION"/>
    <property type="match status" value="5"/>
</dbReference>
<dbReference type="SUPFAM" id="SSF50978">
    <property type="entry name" value="WD40 repeat-like"/>
    <property type="match status" value="1"/>
</dbReference>
<dbReference type="FunFam" id="1.25.40.470:FF:000002">
    <property type="entry name" value="Coatomer subunit alpha"/>
    <property type="match status" value="1"/>
</dbReference>
<dbReference type="CDD" id="cd22948">
    <property type="entry name" value="Coatomer_WDAD_alpha"/>
    <property type="match status" value="1"/>
</dbReference>
<dbReference type="InterPro" id="IPR010714">
    <property type="entry name" value="Coatomer_asu_C"/>
</dbReference>
<dbReference type="PANTHER" id="PTHR19876:SF1">
    <property type="entry name" value="COATOMER SUBUNIT ALPHA"/>
    <property type="match status" value="1"/>
</dbReference>
<proteinExistence type="predicted"/>
<feature type="region of interest" description="Disordered" evidence="12">
    <location>
        <begin position="837"/>
        <end position="922"/>
    </location>
</feature>
<reference evidence="16" key="1">
    <citation type="submission" date="2021-01" db="EMBL/GenBank/DDBJ databases">
        <authorList>
            <person name="Corre E."/>
            <person name="Pelletier E."/>
            <person name="Niang G."/>
            <person name="Scheremetjew M."/>
            <person name="Finn R."/>
            <person name="Kale V."/>
            <person name="Holt S."/>
            <person name="Cochrane G."/>
            <person name="Meng A."/>
            <person name="Brown T."/>
            <person name="Cohen L."/>
        </authorList>
    </citation>
    <scope>NUCLEOTIDE SEQUENCE</scope>
    <source>
        <strain evidence="16">CCAP 955/1</strain>
    </source>
</reference>
<keyword evidence="9 10" id="KW-0472">Membrane</keyword>
<feature type="compositionally biased region" description="Acidic residues" evidence="12">
    <location>
        <begin position="899"/>
        <end position="911"/>
    </location>
</feature>
<feature type="repeat" description="WD" evidence="11">
    <location>
        <begin position="251"/>
        <end position="292"/>
    </location>
</feature>
<dbReference type="PANTHER" id="PTHR19876">
    <property type="entry name" value="COATOMER"/>
    <property type="match status" value="1"/>
</dbReference>
<dbReference type="GO" id="GO:0030126">
    <property type="term" value="C:COPI vesicle coat"/>
    <property type="evidence" value="ECO:0007669"/>
    <property type="project" value="UniProtKB-UniRule"/>
</dbReference>
<keyword evidence="8 10" id="KW-0333">Golgi apparatus</keyword>
<dbReference type="GO" id="GO:0006888">
    <property type="term" value="P:endoplasmic reticulum to Golgi vesicle-mediated transport"/>
    <property type="evidence" value="ECO:0007669"/>
    <property type="project" value="InterPro"/>
</dbReference>
<evidence type="ECO:0000256" key="6">
    <source>
        <dbReference type="ARBA" id="ARBA00022892"/>
    </source>
</evidence>
<dbReference type="InterPro" id="IPR050844">
    <property type="entry name" value="Coatomer_complex_subunit"/>
</dbReference>
<dbReference type="PROSITE" id="PS50082">
    <property type="entry name" value="WD_REPEATS_2"/>
    <property type="match status" value="6"/>
</dbReference>
<evidence type="ECO:0000256" key="10">
    <source>
        <dbReference type="PIRNR" id="PIRNR003354"/>
    </source>
</evidence>
<keyword evidence="5" id="KW-0677">Repeat</keyword>
<dbReference type="InterPro" id="IPR006692">
    <property type="entry name" value="Beta-prop_COPA/B_2nd"/>
</dbReference>
<dbReference type="InterPro" id="IPR056176">
    <property type="entry name" value="TPR_COPA_B"/>
</dbReference>
<comment type="subcellular location">
    <subcellularLocation>
        <location evidence="10">Cytoplasm</location>
    </subcellularLocation>
    <subcellularLocation>
        <location evidence="1 10">Golgi apparatus membrane</location>
        <topology evidence="1 10">Peripheral membrane protein</topology>
        <orientation evidence="1">Cytoplasmic side</orientation>
    </subcellularLocation>
</comment>
<evidence type="ECO:0000256" key="5">
    <source>
        <dbReference type="ARBA" id="ARBA00022737"/>
    </source>
</evidence>
<keyword evidence="7 10" id="KW-0653">Protein transport</keyword>
<organism evidence="16">
    <name type="scientific">Spumella elongata</name>
    <dbReference type="NCBI Taxonomy" id="89044"/>
    <lineage>
        <taxon>Eukaryota</taxon>
        <taxon>Sar</taxon>
        <taxon>Stramenopiles</taxon>
        <taxon>Ochrophyta</taxon>
        <taxon>Chrysophyceae</taxon>
        <taxon>Chromulinales</taxon>
        <taxon>Chromulinaceae</taxon>
        <taxon>Spumella</taxon>
    </lineage>
</organism>
<evidence type="ECO:0000256" key="1">
    <source>
        <dbReference type="ARBA" id="ARBA00004255"/>
    </source>
</evidence>
<dbReference type="SMART" id="SM00320">
    <property type="entry name" value="WD40"/>
    <property type="match status" value="7"/>
</dbReference>
<feature type="domain" description="COPA/B TPR" evidence="15">
    <location>
        <begin position="639"/>
        <end position="790"/>
    </location>
</feature>
<evidence type="ECO:0000256" key="9">
    <source>
        <dbReference type="ARBA" id="ARBA00023136"/>
    </source>
</evidence>
<comment type="subunit">
    <text evidence="10">Oligomeric complex that consists of at least the alpha, beta, beta', gamma, delta, epsilon and zeta subunits.</text>
</comment>
<feature type="repeat" description="WD" evidence="11">
    <location>
        <begin position="92"/>
        <end position="133"/>
    </location>
</feature>
<evidence type="ECO:0000256" key="3">
    <source>
        <dbReference type="ARBA" id="ARBA00022490"/>
    </source>
</evidence>
<feature type="region of interest" description="Disordered" evidence="12">
    <location>
        <begin position="1163"/>
        <end position="1186"/>
    </location>
</feature>
<feature type="domain" description="COPA/B second beta-propeller" evidence="13">
    <location>
        <begin position="347"/>
        <end position="598"/>
    </location>
</feature>
<dbReference type="InterPro" id="IPR016391">
    <property type="entry name" value="Coatomer_asu"/>
</dbReference>
<feature type="repeat" description="WD" evidence="11">
    <location>
        <begin position="207"/>
        <end position="248"/>
    </location>
</feature>
<evidence type="ECO:0000259" key="13">
    <source>
        <dbReference type="Pfam" id="PF04053"/>
    </source>
</evidence>
<feature type="compositionally biased region" description="Acidic residues" evidence="12">
    <location>
        <begin position="866"/>
        <end position="877"/>
    </location>
</feature>
<dbReference type="Pfam" id="PF06957">
    <property type="entry name" value="COPI_C"/>
    <property type="match status" value="1"/>
</dbReference>
<protein>
    <recommendedName>
        <fullName evidence="10">Coatomer subunit alpha</fullName>
    </recommendedName>
</protein>
<dbReference type="Pfam" id="PF04053">
    <property type="entry name" value="B-prop_COPA_B_2nd"/>
    <property type="match status" value="1"/>
</dbReference>
<evidence type="ECO:0000256" key="8">
    <source>
        <dbReference type="ARBA" id="ARBA00023034"/>
    </source>
</evidence>
<evidence type="ECO:0000259" key="15">
    <source>
        <dbReference type="Pfam" id="PF23953"/>
    </source>
</evidence>
<evidence type="ECO:0000256" key="2">
    <source>
        <dbReference type="ARBA" id="ARBA00022448"/>
    </source>
</evidence>
<keyword evidence="4 11" id="KW-0853">WD repeat</keyword>
<feature type="compositionally biased region" description="Low complexity" evidence="12">
    <location>
        <begin position="838"/>
        <end position="853"/>
    </location>
</feature>
<feature type="compositionally biased region" description="Low complexity" evidence="12">
    <location>
        <begin position="884"/>
        <end position="894"/>
    </location>
</feature>
<keyword evidence="6 10" id="KW-0931">ER-Golgi transport</keyword>
<dbReference type="InterPro" id="IPR047312">
    <property type="entry name" value="Coatomer_alpha_WD-assoc_reg"/>
</dbReference>
<sequence length="1258" mass="138926">MDKMLTKFESKSNRVKGLSFHPIRPWILASLHNGHIQLWDYRMGTLLDKFEEHDGPVRGVDFHRTQPLIVSGGDDYKVKVWDYKLRRCLFTLLGHLDYIRTVQFHVEYPWIVSASDDQTIRIWNWQSRHCISVLTGHNHYVMCAAFHPKEDMIVSASLDQTVRVWDTTGLRKKTVRGAPPQMDDGNVVSRVNNELFGGNDAVVKYVLEGHERGVNWASFHPTLPLVISGADDRQVKLWRMNETKAWEVDTMRGHTNNVSCVLFHPKHELIVSNSEDRTIRVWDISKRLGVQTFRRDGDRFWILAVHPEQNLLAAGHDSGMTVFKLERERPAFDTIGGKCFYVKDRYLRMHEFSSSRDVPLVSLRRTTSNATPGIGGGPRTLSYNAHNKAENNVLILSDADGGSYELLTFSTDGTGSGDAQDVRRGSGLAAVFIARDRFAVLDKGRQLLIKNFQNEVVKRSTPPIPGVDCLFFAGTSGRLLLKAEERTIMFDHQARKVIAELHIPRVKYVVWNSDYTYVALVAKHYMMIANKNFEQLCTVSETVRLKGGCWDSTNSVFVYTTLNHVKYVLPNGDRGIIRGLDSPVYVTKVQGNSLLCLDREGKVRNLEIDLTEALFKLALERKDYTEVMRMVKHSRLCGQAIISYLQEKGYPEVALHFVHDSKTRFKLALACGNIQVAMNVAYDLGDDAWRQLGVEALRQGNHEVVEMSYQKTKEFDSLSFLYLLTGNTDKLRKMQKIAEMRGDAMSCVHNALYLGDAEERVKIIEATGQLALAYLTAKTHGLEETAARLVELLESSGIAVPEVNPNASLLQPPTPIYRSENWPQLAVTQSAVSSLHNAGAGASHGISSSAMGGDDFHDAAEGGNWGDDDDLFDDEGDAADKKASAASKGGKAAAGEGGWGDDDLDLSDDDVPVAATPSKASLETTRNADGSIFTVPNAGNPPTLSWIADSAHCADHFAAGSADTAVQLLNRQVAAVSVAPLRAGATSLFLGSSAFLPGFSLAPSNRSYLVRDTGKAAPGAAAAKPLPSLTLKVTALLEQLKLAYRAFTNAQFTECQDSLDSILRSILLISVSTRTETNDLKELLDVSREYLIALRVKNAMGDASAADVGRGLELAAYFTHCNLQPSHLMLALKTAMASAFKNKNFINAASFARRLLELPDMNSEKNADSRSKAQKVLQKSEQQGRNEYTIDYDERNPFSLDCSTLKPLYKGTPLVKCSYCAACYAVDYKGKLCLICGISTVGLDTVGLVTQSATARTK</sequence>
<dbReference type="PRINTS" id="PR00320">
    <property type="entry name" value="GPROTEINBRPT"/>
</dbReference>
<keyword evidence="2 10" id="KW-0813">Transport</keyword>
<evidence type="ECO:0000256" key="12">
    <source>
        <dbReference type="SAM" id="MobiDB-lite"/>
    </source>
</evidence>
<dbReference type="CDD" id="cd00200">
    <property type="entry name" value="WD40"/>
    <property type="match status" value="1"/>
</dbReference>
<feature type="repeat" description="WD" evidence="11">
    <location>
        <begin position="8"/>
        <end position="49"/>
    </location>
</feature>
<feature type="repeat" description="WD" evidence="11">
    <location>
        <begin position="50"/>
        <end position="91"/>
    </location>
</feature>
<evidence type="ECO:0000259" key="14">
    <source>
        <dbReference type="Pfam" id="PF06957"/>
    </source>
</evidence>
<dbReference type="GO" id="GO:0006886">
    <property type="term" value="P:intracellular protein transport"/>
    <property type="evidence" value="ECO:0007669"/>
    <property type="project" value="UniProtKB-UniRule"/>
</dbReference>
<dbReference type="PIRSF" id="PIRSF003354">
    <property type="entry name" value="Coatomer_alpha_subunit"/>
    <property type="match status" value="1"/>
</dbReference>
<gene>
    <name evidence="16" type="ORF">SELO1098_LOCUS8095</name>
</gene>
<dbReference type="GO" id="GO:0005198">
    <property type="term" value="F:structural molecule activity"/>
    <property type="evidence" value="ECO:0007669"/>
    <property type="project" value="InterPro"/>
</dbReference>
<evidence type="ECO:0000256" key="7">
    <source>
        <dbReference type="ARBA" id="ARBA00022927"/>
    </source>
</evidence>
<accession>A0A7S3GXJ7</accession>
<name>A0A7S3GXJ7_9STRA</name>
<dbReference type="Gene3D" id="1.25.40.470">
    <property type="match status" value="1"/>
</dbReference>